<protein>
    <submittedName>
        <fullName evidence="1">DUF4238 domain-containing protein</fullName>
    </submittedName>
</protein>
<dbReference type="Pfam" id="PF14022">
    <property type="entry name" value="DUF4238"/>
    <property type="match status" value="1"/>
</dbReference>
<proteinExistence type="predicted"/>
<evidence type="ECO:0000313" key="2">
    <source>
        <dbReference type="Proteomes" id="UP000297940"/>
    </source>
</evidence>
<organism evidence="1 2">
    <name type="scientific">Leptospira mtsangambouensis</name>
    <dbReference type="NCBI Taxonomy" id="2484912"/>
    <lineage>
        <taxon>Bacteria</taxon>
        <taxon>Pseudomonadati</taxon>
        <taxon>Spirochaetota</taxon>
        <taxon>Spirochaetia</taxon>
        <taxon>Leptospirales</taxon>
        <taxon>Leptospiraceae</taxon>
        <taxon>Leptospira</taxon>
    </lineage>
</organism>
<reference evidence="2" key="1">
    <citation type="journal article" date="2019" name="PLoS Negl. Trop. Dis.">
        <title>Revisiting the worldwide diversity of Leptospira species in the environment.</title>
        <authorList>
            <person name="Vincent A.T."/>
            <person name="Schiettekatte O."/>
            <person name="Bourhy P."/>
            <person name="Veyrier F.J."/>
            <person name="Picardeau M."/>
        </authorList>
    </citation>
    <scope>NUCLEOTIDE SEQUENCE [LARGE SCALE GENOMIC DNA]</scope>
    <source>
        <strain evidence="2">201601298</strain>
    </source>
</reference>
<dbReference type="InterPro" id="IPR025332">
    <property type="entry name" value="DUF4238"/>
</dbReference>
<dbReference type="Proteomes" id="UP000297940">
    <property type="component" value="Unassembled WGS sequence"/>
</dbReference>
<gene>
    <name evidence="1" type="ORF">EHR01_10650</name>
</gene>
<comment type="caution">
    <text evidence="1">The sequence shown here is derived from an EMBL/GenBank/DDBJ whole genome shotgun (WGS) entry which is preliminary data.</text>
</comment>
<sequence length="279" mass="31629">MGQNQHTVPQVYLSNFTDQNSQYPTKPLRIFDKNSQSYFARGTSKFLASNHFYSYTINSEAKDNSIEKYLSFLESKFAGALNRLISHIVANSEISSKLDISLDDKKIFAQFLLWQIKRTVSFMQSIEDGLAKEFELDGLPVHRLPDGGLTPELRNYALYVLTEVGEDQNMNFLNKLLEKNLIITIIPESVTSGFITSDNPVLITNAKEKPGISLEHTEISLTLTPKIGLSFFKTGKSIVKNIQRNKHEIRKTNRSIALNAHQYVIGPSEAQLRRICKNL</sequence>
<name>A0ABY2NZK2_9LEPT</name>
<accession>A0ABY2NZK2</accession>
<keyword evidence="2" id="KW-1185">Reference proteome</keyword>
<dbReference type="EMBL" id="RQHK01000012">
    <property type="protein sequence ID" value="TGM74377.1"/>
    <property type="molecule type" value="Genomic_DNA"/>
</dbReference>
<evidence type="ECO:0000313" key="1">
    <source>
        <dbReference type="EMBL" id="TGM74377.1"/>
    </source>
</evidence>
<dbReference type="RefSeq" id="WP_135694772.1">
    <property type="nucleotide sequence ID" value="NZ_RQHK01000012.1"/>
</dbReference>